<dbReference type="GO" id="GO:0008270">
    <property type="term" value="F:zinc ion binding"/>
    <property type="evidence" value="ECO:0007669"/>
    <property type="project" value="UniProtKB-KW"/>
</dbReference>
<evidence type="ECO:0000256" key="3">
    <source>
        <dbReference type="ARBA" id="ARBA00022833"/>
    </source>
</evidence>
<gene>
    <name evidence="7" type="ORF">OXD698_LOCUS48936</name>
</gene>
<proteinExistence type="predicted"/>
<accession>A0A820L286</accession>
<evidence type="ECO:0000256" key="5">
    <source>
        <dbReference type="SAM" id="MobiDB-lite"/>
    </source>
</evidence>
<feature type="non-terminal residue" evidence="7">
    <location>
        <position position="1"/>
    </location>
</feature>
<feature type="domain" description="FYVE-type" evidence="6">
    <location>
        <begin position="21"/>
        <end position="77"/>
    </location>
</feature>
<dbReference type="AlphaFoldDB" id="A0A820L286"/>
<dbReference type="PANTHER" id="PTHR45729">
    <property type="entry name" value="RABPHILIN, ISOFORM A"/>
    <property type="match status" value="1"/>
</dbReference>
<dbReference type="InterPro" id="IPR011011">
    <property type="entry name" value="Znf_FYVE_PHD"/>
</dbReference>
<dbReference type="GO" id="GO:0017158">
    <property type="term" value="P:regulation of calcium ion-dependent exocytosis"/>
    <property type="evidence" value="ECO:0007669"/>
    <property type="project" value="TreeGrafter"/>
</dbReference>
<dbReference type="GO" id="GO:0006887">
    <property type="term" value="P:exocytosis"/>
    <property type="evidence" value="ECO:0007669"/>
    <property type="project" value="TreeGrafter"/>
</dbReference>
<dbReference type="SUPFAM" id="SSF57903">
    <property type="entry name" value="FYVE/PHD zinc finger"/>
    <property type="match status" value="1"/>
</dbReference>
<evidence type="ECO:0000256" key="2">
    <source>
        <dbReference type="ARBA" id="ARBA00022771"/>
    </source>
</evidence>
<feature type="region of interest" description="Disordered" evidence="5">
    <location>
        <begin position="112"/>
        <end position="143"/>
    </location>
</feature>
<organism evidence="7 8">
    <name type="scientific">Adineta steineri</name>
    <dbReference type="NCBI Taxonomy" id="433720"/>
    <lineage>
        <taxon>Eukaryota</taxon>
        <taxon>Metazoa</taxon>
        <taxon>Spiralia</taxon>
        <taxon>Gnathifera</taxon>
        <taxon>Rotifera</taxon>
        <taxon>Eurotatoria</taxon>
        <taxon>Bdelloidea</taxon>
        <taxon>Adinetida</taxon>
        <taxon>Adinetidae</taxon>
        <taxon>Adineta</taxon>
    </lineage>
</organism>
<dbReference type="GO" id="GO:0098793">
    <property type="term" value="C:presynapse"/>
    <property type="evidence" value="ECO:0007669"/>
    <property type="project" value="GOC"/>
</dbReference>
<protein>
    <recommendedName>
        <fullName evidence="6">FYVE-type domain-containing protein</fullName>
    </recommendedName>
</protein>
<dbReference type="InterPro" id="IPR043566">
    <property type="entry name" value="Rabphilin/DOC2/Noc2"/>
</dbReference>
<dbReference type="InterPro" id="IPR041282">
    <property type="entry name" value="FYVE_2"/>
</dbReference>
<evidence type="ECO:0000259" key="6">
    <source>
        <dbReference type="PROSITE" id="PS50178"/>
    </source>
</evidence>
<evidence type="ECO:0000256" key="1">
    <source>
        <dbReference type="ARBA" id="ARBA00022723"/>
    </source>
</evidence>
<dbReference type="GO" id="GO:0061669">
    <property type="term" value="P:spontaneous neurotransmitter secretion"/>
    <property type="evidence" value="ECO:0007669"/>
    <property type="project" value="TreeGrafter"/>
</dbReference>
<evidence type="ECO:0000313" key="8">
    <source>
        <dbReference type="Proteomes" id="UP000663844"/>
    </source>
</evidence>
<dbReference type="Gene3D" id="3.30.40.10">
    <property type="entry name" value="Zinc/RING finger domain, C3HC4 (zinc finger)"/>
    <property type="match status" value="1"/>
</dbReference>
<name>A0A820L286_9BILA</name>
<evidence type="ECO:0000256" key="4">
    <source>
        <dbReference type="PROSITE-ProRule" id="PRU00091"/>
    </source>
</evidence>
<dbReference type="Proteomes" id="UP000663844">
    <property type="component" value="Unassembled WGS sequence"/>
</dbReference>
<dbReference type="PROSITE" id="PS50178">
    <property type="entry name" value="ZF_FYVE"/>
    <property type="match status" value="1"/>
</dbReference>
<keyword evidence="3" id="KW-0862">Zinc</keyword>
<evidence type="ECO:0000313" key="7">
    <source>
        <dbReference type="EMBL" id="CAF4354029.1"/>
    </source>
</evidence>
<dbReference type="Pfam" id="PF02318">
    <property type="entry name" value="FYVE_2"/>
    <property type="match status" value="1"/>
</dbReference>
<dbReference type="PANTHER" id="PTHR45729:SF6">
    <property type="entry name" value="RABPHILIN, ISOFORM A"/>
    <property type="match status" value="1"/>
</dbReference>
<dbReference type="EMBL" id="CAJOAZ010021239">
    <property type="protein sequence ID" value="CAF4354029.1"/>
    <property type="molecule type" value="Genomic_DNA"/>
</dbReference>
<sequence>MYSLLSKLIDRLENMKKHATGNGSSQCVLCADGFGMLGASAVICVDCHKSVCNKCSIETVYNQQVITLCKICSENRELWKKSGAWFFRSLPSRSSLPASVKPSASCISATPLKNDILTSEDDSSSDEQQNNTGRLNQRPSPVT</sequence>
<dbReference type="InterPro" id="IPR013083">
    <property type="entry name" value="Znf_RING/FYVE/PHD"/>
</dbReference>
<keyword evidence="1" id="KW-0479">Metal-binding</keyword>
<comment type="caution">
    <text evidence="7">The sequence shown here is derived from an EMBL/GenBank/DDBJ whole genome shotgun (WGS) entry which is preliminary data.</text>
</comment>
<reference evidence="7" key="1">
    <citation type="submission" date="2021-02" db="EMBL/GenBank/DDBJ databases">
        <authorList>
            <person name="Nowell W R."/>
        </authorList>
    </citation>
    <scope>NUCLEOTIDE SEQUENCE</scope>
</reference>
<keyword evidence="2 4" id="KW-0863">Zinc-finger</keyword>
<dbReference type="InterPro" id="IPR017455">
    <property type="entry name" value="Znf_FYVE-rel"/>
</dbReference>
<feature type="compositionally biased region" description="Polar residues" evidence="5">
    <location>
        <begin position="128"/>
        <end position="143"/>
    </location>
</feature>